<dbReference type="CDD" id="cd00118">
    <property type="entry name" value="LysM"/>
    <property type="match status" value="1"/>
</dbReference>
<evidence type="ECO:0000256" key="3">
    <source>
        <dbReference type="ARBA" id="ARBA00010860"/>
    </source>
</evidence>
<keyword evidence="6" id="KW-0574">Periplasm</keyword>
<dbReference type="GO" id="GO:0008745">
    <property type="term" value="F:N-acetylmuramoyl-L-alanine amidase activity"/>
    <property type="evidence" value="ECO:0007669"/>
    <property type="project" value="UniProtKB-EC"/>
</dbReference>
<evidence type="ECO:0000256" key="5">
    <source>
        <dbReference type="ARBA" id="ARBA00022729"/>
    </source>
</evidence>
<keyword evidence="13" id="KW-1185">Reference proteome</keyword>
<dbReference type="Gene3D" id="2.60.40.3500">
    <property type="match status" value="1"/>
</dbReference>
<evidence type="ECO:0000256" key="6">
    <source>
        <dbReference type="ARBA" id="ARBA00022764"/>
    </source>
</evidence>
<proteinExistence type="inferred from homology"/>
<dbReference type="Pfam" id="PF11741">
    <property type="entry name" value="AMIN"/>
    <property type="match status" value="1"/>
</dbReference>
<organism evidence="12 13">
    <name type="scientific">Legionella maioricensis</name>
    <dbReference type="NCBI Taxonomy" id="2896528"/>
    <lineage>
        <taxon>Bacteria</taxon>
        <taxon>Pseudomonadati</taxon>
        <taxon>Pseudomonadota</taxon>
        <taxon>Gammaproteobacteria</taxon>
        <taxon>Legionellales</taxon>
        <taxon>Legionellaceae</taxon>
        <taxon>Legionella</taxon>
    </lineage>
</organism>
<protein>
    <recommendedName>
        <fullName evidence="9">N-acetylmuramoyl-L-alanine amidase AmiC</fullName>
        <ecNumber evidence="4">3.5.1.28</ecNumber>
    </recommendedName>
</protein>
<comment type="catalytic activity">
    <reaction evidence="1">
        <text>Hydrolyzes the link between N-acetylmuramoyl residues and L-amino acid residues in certain cell-wall glycopeptides.</text>
        <dbReference type="EC" id="3.5.1.28"/>
    </reaction>
</comment>
<dbReference type="SMART" id="SM00646">
    <property type="entry name" value="Ami_3"/>
    <property type="match status" value="1"/>
</dbReference>
<evidence type="ECO:0000313" key="12">
    <source>
        <dbReference type="EMBL" id="MCL9685195.1"/>
    </source>
</evidence>
<dbReference type="Pfam" id="PF01520">
    <property type="entry name" value="Amidase_3"/>
    <property type="match status" value="1"/>
</dbReference>
<evidence type="ECO:0000256" key="10">
    <source>
        <dbReference type="SAM" id="SignalP"/>
    </source>
</evidence>
<dbReference type="InterPro" id="IPR018392">
    <property type="entry name" value="LysM"/>
</dbReference>
<feature type="chain" id="PRO_5040927117" description="N-acetylmuramoyl-L-alanine amidase AmiC" evidence="10">
    <location>
        <begin position="22"/>
        <end position="489"/>
    </location>
</feature>
<dbReference type="GO" id="GO:0009253">
    <property type="term" value="P:peptidoglycan catabolic process"/>
    <property type="evidence" value="ECO:0007669"/>
    <property type="project" value="InterPro"/>
</dbReference>
<dbReference type="EC" id="3.5.1.28" evidence="4"/>
<comment type="similarity">
    <text evidence="3">Belongs to the N-acetylmuramoyl-L-alanine amidase 3 family.</text>
</comment>
<keyword evidence="8" id="KW-0961">Cell wall biogenesis/degradation</keyword>
<evidence type="ECO:0000313" key="13">
    <source>
        <dbReference type="Proteomes" id="UP001139721"/>
    </source>
</evidence>
<sequence>MIMRAWGLWVIMCISSVAAFAAQLKNVTVSQQTGTTTLYFTINGPFTHKLFTLRQPNRVVLDLTTTTLGVNLYQLNITNSLIKKIRSGSADARSLRLVLDMSQTVQVRSAPWLYNGKVNGIRLDLIGGKNDLASNKSKPHMMNKAMINKSIVNKPTNRIIKQAKAPIKTQLTKQPPQQPIITHKMPISVPHSPSNKYLRDVVVVLDAGHGGKDPGAKGPRRSQEKNVVLAITLKLKQLIDRQPGMRAVLTRSGDYYVGLRERLAIARKYNGDVFVSIHADAFNNPHSNGASVFALSQSGATSEAARWIAEKENYSELGGVNLGDLDDSNGVVRSVLIDLSQTATINSGLQMGGRVLGQLGSFTNLHNSKVEQARFMVLKSPDIPSILVETGFISNPIEERNLTNPSYQTRLSQAIFQGVKAYFWDNPPHGTRIEAMTSNKFHIVRAGETLPGIAARYHTSVGAMQAMNRLPGNARLRPGQKLAIPSTWA</sequence>
<dbReference type="SMART" id="SM00257">
    <property type="entry name" value="LysM"/>
    <property type="match status" value="1"/>
</dbReference>
<dbReference type="InterPro" id="IPR021731">
    <property type="entry name" value="AMIN_dom"/>
</dbReference>
<dbReference type="SUPFAM" id="SSF54106">
    <property type="entry name" value="LysM domain"/>
    <property type="match status" value="1"/>
</dbReference>
<gene>
    <name evidence="12" type="ORF">LOX96_13900</name>
</gene>
<dbReference type="PANTHER" id="PTHR30404:SF0">
    <property type="entry name" value="N-ACETYLMURAMOYL-L-ALANINE AMIDASE AMIC"/>
    <property type="match status" value="1"/>
</dbReference>
<dbReference type="GO" id="GO:0071555">
    <property type="term" value="P:cell wall organization"/>
    <property type="evidence" value="ECO:0007669"/>
    <property type="project" value="UniProtKB-KW"/>
</dbReference>
<dbReference type="PROSITE" id="PS51782">
    <property type="entry name" value="LYSM"/>
    <property type="match status" value="1"/>
</dbReference>
<evidence type="ECO:0000256" key="4">
    <source>
        <dbReference type="ARBA" id="ARBA00011901"/>
    </source>
</evidence>
<keyword evidence="5 10" id="KW-0732">Signal</keyword>
<dbReference type="AlphaFoldDB" id="A0A9X2D211"/>
<dbReference type="CDD" id="cd02696">
    <property type="entry name" value="MurNAc-LAA"/>
    <property type="match status" value="1"/>
</dbReference>
<dbReference type="InterPro" id="IPR050695">
    <property type="entry name" value="N-acetylmuramoyl_amidase_3"/>
</dbReference>
<reference evidence="12" key="1">
    <citation type="submission" date="2021-11" db="EMBL/GenBank/DDBJ databases">
        <title>Legionella maioricencis sp. nov., a new species isolated from hot water samples in Mallorca.</title>
        <authorList>
            <person name="Crespi S."/>
            <person name="Drasar V."/>
            <person name="Salva-Serra F."/>
            <person name="Jaen-Luchoro D."/>
            <person name="Pineiro-Iglesias B."/>
            <person name="Aliaga F."/>
            <person name="Fernandez-Juarez V."/>
            <person name="Coll G."/>
            <person name="Moore E.R.B."/>
            <person name="Bennasar-Figueras A."/>
        </authorList>
    </citation>
    <scope>NUCLEOTIDE SEQUENCE</scope>
    <source>
        <strain evidence="12">HCPI-6</strain>
    </source>
</reference>
<comment type="caution">
    <text evidence="12">The sequence shown here is derived from an EMBL/GenBank/DDBJ whole genome shotgun (WGS) entry which is preliminary data.</text>
</comment>
<dbReference type="Proteomes" id="UP001139721">
    <property type="component" value="Unassembled WGS sequence"/>
</dbReference>
<dbReference type="SUPFAM" id="SSF53187">
    <property type="entry name" value="Zn-dependent exopeptidases"/>
    <property type="match status" value="1"/>
</dbReference>
<dbReference type="Gene3D" id="3.40.630.40">
    <property type="entry name" value="Zn-dependent exopeptidases"/>
    <property type="match status" value="1"/>
</dbReference>
<dbReference type="Pfam" id="PF01476">
    <property type="entry name" value="LysM"/>
    <property type="match status" value="1"/>
</dbReference>
<dbReference type="PANTHER" id="PTHR30404">
    <property type="entry name" value="N-ACETYLMURAMOYL-L-ALANINE AMIDASE"/>
    <property type="match status" value="1"/>
</dbReference>
<dbReference type="GO" id="GO:0030288">
    <property type="term" value="C:outer membrane-bounded periplasmic space"/>
    <property type="evidence" value="ECO:0007669"/>
    <property type="project" value="TreeGrafter"/>
</dbReference>
<dbReference type="RefSeq" id="WP_250423091.1">
    <property type="nucleotide sequence ID" value="NZ_JAJKBJ010000020.1"/>
</dbReference>
<feature type="domain" description="LysM" evidence="11">
    <location>
        <begin position="440"/>
        <end position="484"/>
    </location>
</feature>
<accession>A0A9X2D211</accession>
<evidence type="ECO:0000256" key="1">
    <source>
        <dbReference type="ARBA" id="ARBA00001561"/>
    </source>
</evidence>
<evidence type="ECO:0000256" key="8">
    <source>
        <dbReference type="ARBA" id="ARBA00023316"/>
    </source>
</evidence>
<dbReference type="InterPro" id="IPR036779">
    <property type="entry name" value="LysM_dom_sf"/>
</dbReference>
<feature type="signal peptide" evidence="10">
    <location>
        <begin position="1"/>
        <end position="21"/>
    </location>
</feature>
<evidence type="ECO:0000259" key="11">
    <source>
        <dbReference type="PROSITE" id="PS51782"/>
    </source>
</evidence>
<keyword evidence="7 12" id="KW-0378">Hydrolase</keyword>
<evidence type="ECO:0000256" key="2">
    <source>
        <dbReference type="ARBA" id="ARBA00004418"/>
    </source>
</evidence>
<evidence type="ECO:0000256" key="7">
    <source>
        <dbReference type="ARBA" id="ARBA00022801"/>
    </source>
</evidence>
<evidence type="ECO:0000256" key="9">
    <source>
        <dbReference type="ARBA" id="ARBA00074581"/>
    </source>
</evidence>
<dbReference type="FunFam" id="3.40.630.40:FF:000001">
    <property type="entry name" value="N-acetylmuramoyl-L-alanine amidase"/>
    <property type="match status" value="1"/>
</dbReference>
<dbReference type="EMBL" id="JAJKBJ010000020">
    <property type="protein sequence ID" value="MCL9685195.1"/>
    <property type="molecule type" value="Genomic_DNA"/>
</dbReference>
<comment type="subcellular location">
    <subcellularLocation>
        <location evidence="2">Periplasm</location>
    </subcellularLocation>
</comment>
<dbReference type="Gene3D" id="3.10.350.10">
    <property type="entry name" value="LysM domain"/>
    <property type="match status" value="1"/>
</dbReference>
<name>A0A9X2D211_9GAMM</name>
<dbReference type="InterPro" id="IPR002508">
    <property type="entry name" value="MurNAc-LAA_cat"/>
</dbReference>